<reference evidence="3 4" key="1">
    <citation type="submission" date="2016-01" db="EMBL/GenBank/DDBJ databases">
        <title>Use of Whole Genome Sequencing to ascertain that Brevibacterium massiliense (Roux, Raoult 2009) is a later heterotypic synonym of Brevibacterium ravenspurgense (Mages 2008).</title>
        <authorList>
            <person name="Bernier A.-M."/>
            <person name="Burdz T."/>
            <person name="Huynh C."/>
            <person name="Pachecho A.L."/>
            <person name="Wiebe D."/>
            <person name="Bonner C."/>
            <person name="Bernard K."/>
        </authorList>
    </citation>
    <scope>NUCLEOTIDE SEQUENCE [LARGE SCALE GENOMIC DNA]</scope>
    <source>
        <strain evidence="3 4">CCUG56047</strain>
    </source>
</reference>
<dbReference type="InterPro" id="IPR029058">
    <property type="entry name" value="AB_hydrolase_fold"/>
</dbReference>
<dbReference type="InterPro" id="IPR000073">
    <property type="entry name" value="AB_hydrolase_1"/>
</dbReference>
<organism evidence="3 4">
    <name type="scientific">Brevibacterium ravenspurgense</name>
    <dbReference type="NCBI Taxonomy" id="479117"/>
    <lineage>
        <taxon>Bacteria</taxon>
        <taxon>Bacillati</taxon>
        <taxon>Actinomycetota</taxon>
        <taxon>Actinomycetes</taxon>
        <taxon>Micrococcales</taxon>
        <taxon>Brevibacteriaceae</taxon>
        <taxon>Brevibacterium</taxon>
    </lineage>
</organism>
<dbReference type="PATRIC" id="fig|479117.4.peg.1472"/>
<gene>
    <name evidence="3" type="primary">ybfF</name>
    <name evidence="3" type="ORF">Bravens_01486</name>
</gene>
<dbReference type="GO" id="GO:0016787">
    <property type="term" value="F:hydrolase activity"/>
    <property type="evidence" value="ECO:0007669"/>
    <property type="project" value="UniProtKB-KW"/>
</dbReference>
<keyword evidence="4" id="KW-1185">Reference proteome</keyword>
<comment type="caution">
    <text evidence="3">The sequence shown here is derived from an EMBL/GenBank/DDBJ whole genome shotgun (WGS) entry which is preliminary data.</text>
</comment>
<dbReference type="AlphaFoldDB" id="A0A150H8K6"/>
<protein>
    <submittedName>
        <fullName evidence="3">Esterase YbfF</fullName>
        <ecNumber evidence="3">3.1.-.-</ecNumber>
    </submittedName>
</protein>
<dbReference type="EC" id="3.1.-.-" evidence="3"/>
<proteinExistence type="predicted"/>
<dbReference type="Proteomes" id="UP000243589">
    <property type="component" value="Unassembled WGS sequence"/>
</dbReference>
<sequence>MQLSYTAYGTTGPAVVFLHGLMGRGRNFLSAAKALEDEYRCFLVDLPNHGSSPWTEDFDYEDMGQAVIEFIENVILPETGEDSVVLLGHSMGAKTAMVAALRKPQLFTALIVEDMSPVSSKDSNFVPLLSALAGLDLEALSSRSQADAELEEAGVSDPTVRGFLLQNLRRSDSGFEFQANVAMLNNAVGDINAFPEFETTYDGPVLWMGGAKSNYIKDEHDEPMRALFPRAHKVMVKDAGHWVHSEKPEEFLAVLRGFLKQTADK</sequence>
<evidence type="ECO:0000256" key="1">
    <source>
        <dbReference type="ARBA" id="ARBA00022801"/>
    </source>
</evidence>
<dbReference type="PANTHER" id="PTHR46118">
    <property type="entry name" value="PROTEIN ABHD11"/>
    <property type="match status" value="1"/>
</dbReference>
<feature type="domain" description="AB hydrolase-1" evidence="2">
    <location>
        <begin position="13"/>
        <end position="248"/>
    </location>
</feature>
<dbReference type="Gene3D" id="3.40.50.1820">
    <property type="entry name" value="alpha/beta hydrolase"/>
    <property type="match status" value="1"/>
</dbReference>
<dbReference type="SUPFAM" id="SSF53474">
    <property type="entry name" value="alpha/beta-Hydrolases"/>
    <property type="match status" value="1"/>
</dbReference>
<accession>A0A150H8K6</accession>
<evidence type="ECO:0000259" key="2">
    <source>
        <dbReference type="Pfam" id="PF00561"/>
    </source>
</evidence>
<evidence type="ECO:0000313" key="4">
    <source>
        <dbReference type="Proteomes" id="UP000243589"/>
    </source>
</evidence>
<evidence type="ECO:0000313" key="3">
    <source>
        <dbReference type="EMBL" id="KXZ58437.1"/>
    </source>
</evidence>
<dbReference type="RefSeq" id="WP_062021884.1">
    <property type="nucleotide sequence ID" value="NZ_LQQC01000010.1"/>
</dbReference>
<dbReference type="EMBL" id="LQQC01000010">
    <property type="protein sequence ID" value="KXZ58437.1"/>
    <property type="molecule type" value="Genomic_DNA"/>
</dbReference>
<keyword evidence="1 3" id="KW-0378">Hydrolase</keyword>
<dbReference type="Pfam" id="PF00561">
    <property type="entry name" value="Abhydrolase_1"/>
    <property type="match status" value="1"/>
</dbReference>
<name>A0A150H8K6_9MICO</name>
<dbReference type="PANTHER" id="PTHR46118:SF4">
    <property type="entry name" value="PROTEIN ABHD11"/>
    <property type="match status" value="1"/>
</dbReference>